<dbReference type="EMBL" id="DSUJ01000002">
    <property type="protein sequence ID" value="HFI90155.1"/>
    <property type="molecule type" value="Genomic_DNA"/>
</dbReference>
<reference evidence="5" key="1">
    <citation type="journal article" date="2020" name="mSystems">
        <title>Genome- and Community-Level Interaction Insights into Carbon Utilization and Element Cycling Functions of Hydrothermarchaeota in Hydrothermal Sediment.</title>
        <authorList>
            <person name="Zhou Z."/>
            <person name="Liu Y."/>
            <person name="Xu W."/>
            <person name="Pan J."/>
            <person name="Luo Z.H."/>
            <person name="Li M."/>
        </authorList>
    </citation>
    <scope>NUCLEOTIDE SEQUENCE [LARGE SCALE GENOMIC DNA]</scope>
    <source>
        <strain evidence="5">SpSt-479</strain>
    </source>
</reference>
<dbReference type="Pfam" id="PF02976">
    <property type="entry name" value="MutH"/>
    <property type="match status" value="1"/>
</dbReference>
<dbReference type="SUPFAM" id="SSF52980">
    <property type="entry name" value="Restriction endonuclease-like"/>
    <property type="match status" value="1"/>
</dbReference>
<keyword evidence="2" id="KW-0255">Endonuclease</keyword>
<evidence type="ECO:0000256" key="3">
    <source>
        <dbReference type="ARBA" id="ARBA00022801"/>
    </source>
</evidence>
<keyword evidence="1" id="KW-0540">Nuclease</keyword>
<dbReference type="InterPro" id="IPR011337">
    <property type="entry name" value="DNA_rep_MutH/RE_typeII_Sau3AI"/>
</dbReference>
<dbReference type="SMART" id="SM00927">
    <property type="entry name" value="MutH"/>
    <property type="match status" value="1"/>
</dbReference>
<feature type="domain" description="DNA mismatch repair MutH/Type II restriction enzyme Sau3AI" evidence="4">
    <location>
        <begin position="50"/>
        <end position="148"/>
    </location>
</feature>
<keyword evidence="3" id="KW-0378">Hydrolase</keyword>
<gene>
    <name evidence="5" type="ORF">ENS31_01345</name>
</gene>
<dbReference type="GO" id="GO:0016787">
    <property type="term" value="F:hydrolase activity"/>
    <property type="evidence" value="ECO:0007669"/>
    <property type="project" value="UniProtKB-KW"/>
</dbReference>
<name>A0A7V3E5Q4_9BACT</name>
<dbReference type="AlphaFoldDB" id="A0A7V3E5Q4"/>
<accession>A0A7V3E5Q4</accession>
<evidence type="ECO:0000256" key="2">
    <source>
        <dbReference type="ARBA" id="ARBA00022759"/>
    </source>
</evidence>
<proteinExistence type="predicted"/>
<protein>
    <recommendedName>
        <fullName evidence="4">DNA mismatch repair MutH/Type II restriction enzyme Sau3AI domain-containing protein</fullName>
    </recommendedName>
</protein>
<dbReference type="CDD" id="cd22356">
    <property type="entry name" value="Sau3AI_N-like"/>
    <property type="match status" value="1"/>
</dbReference>
<dbReference type="InterPro" id="IPR037057">
    <property type="entry name" value="DNA_rep_MutH/T2_RE_sf"/>
</dbReference>
<evidence type="ECO:0000259" key="4">
    <source>
        <dbReference type="SMART" id="SM00927"/>
    </source>
</evidence>
<organism evidence="5">
    <name type="scientific">Ignavibacterium album</name>
    <dbReference type="NCBI Taxonomy" id="591197"/>
    <lineage>
        <taxon>Bacteria</taxon>
        <taxon>Pseudomonadati</taxon>
        <taxon>Ignavibacteriota</taxon>
        <taxon>Ignavibacteria</taxon>
        <taxon>Ignavibacteriales</taxon>
        <taxon>Ignavibacteriaceae</taxon>
        <taxon>Ignavibacterium</taxon>
    </lineage>
</organism>
<dbReference type="GO" id="GO:0004519">
    <property type="term" value="F:endonuclease activity"/>
    <property type="evidence" value="ECO:0007669"/>
    <property type="project" value="UniProtKB-KW"/>
</dbReference>
<evidence type="ECO:0000256" key="1">
    <source>
        <dbReference type="ARBA" id="ARBA00022722"/>
    </source>
</evidence>
<evidence type="ECO:0000313" key="5">
    <source>
        <dbReference type="EMBL" id="HFI90155.1"/>
    </source>
</evidence>
<comment type="caution">
    <text evidence="5">The sequence shown here is derived from an EMBL/GenBank/DDBJ whole genome shotgun (WGS) entry which is preliminary data.</text>
</comment>
<dbReference type="InterPro" id="IPR011335">
    <property type="entry name" value="Restrct_endonuc-II-like"/>
</dbReference>
<dbReference type="Gene3D" id="3.40.600.10">
    <property type="entry name" value="DNA mismatch repair MutH/Restriction endonuclease, type II"/>
    <property type="match status" value="1"/>
</dbReference>
<sequence>MERLEAVTKLQQLKGQDLRELADNFGITVFKDNKKNKGWAGQVVERYLGLPLNSSQSPNFGSWELKTISLKRLRNDTLTVKETMAITMIDPINVVNTDFENSHLLMKMKKILILSRIWEDKSEPSSIVYGIHTFDIGDTEIYNQVKNDYELVRDTIINLGFEALTGKMGVFVQPRTKGAGHGSTSRAFYARVTFLKKLIFRND</sequence>
<dbReference type="GO" id="GO:0003677">
    <property type="term" value="F:DNA binding"/>
    <property type="evidence" value="ECO:0007669"/>
    <property type="project" value="InterPro"/>
</dbReference>